<evidence type="ECO:0008006" key="7">
    <source>
        <dbReference type="Google" id="ProtNLM"/>
    </source>
</evidence>
<reference evidence="5 6" key="1">
    <citation type="submission" date="2018-12" db="EMBL/GenBank/DDBJ databases">
        <title>Genome Sequence of Candidatus Viridilinea halotolerans isolated from saline sulfide-rich spring.</title>
        <authorList>
            <person name="Grouzdev D.S."/>
            <person name="Burganskaya E.I."/>
            <person name="Krutkina M.S."/>
            <person name="Sukhacheva M.V."/>
            <person name="Gorlenko V.M."/>
        </authorList>
    </citation>
    <scope>NUCLEOTIDE SEQUENCE [LARGE SCALE GENOMIC DNA]</scope>
    <source>
        <strain evidence="5">Chok-6</strain>
    </source>
</reference>
<dbReference type="Proteomes" id="UP000280307">
    <property type="component" value="Unassembled WGS sequence"/>
</dbReference>
<name>A0A426TTQ7_9CHLR</name>
<gene>
    <name evidence="5" type="ORF">EI684_17850</name>
</gene>
<accession>A0A426TTQ7</accession>
<evidence type="ECO:0000256" key="4">
    <source>
        <dbReference type="SAM" id="SignalP"/>
    </source>
</evidence>
<dbReference type="SUPFAM" id="SSF82171">
    <property type="entry name" value="DPP6 N-terminal domain-like"/>
    <property type="match status" value="1"/>
</dbReference>
<dbReference type="InterPro" id="IPR001680">
    <property type="entry name" value="WD40_rpt"/>
</dbReference>
<dbReference type="Pfam" id="PF07676">
    <property type="entry name" value="PD40"/>
    <property type="match status" value="1"/>
</dbReference>
<evidence type="ECO:0000256" key="1">
    <source>
        <dbReference type="ARBA" id="ARBA00009820"/>
    </source>
</evidence>
<organism evidence="5 6">
    <name type="scientific">Candidatus Viridilinea halotolerans</name>
    <dbReference type="NCBI Taxonomy" id="2491704"/>
    <lineage>
        <taxon>Bacteria</taxon>
        <taxon>Bacillati</taxon>
        <taxon>Chloroflexota</taxon>
        <taxon>Chloroflexia</taxon>
        <taxon>Chloroflexales</taxon>
        <taxon>Chloroflexineae</taxon>
        <taxon>Oscillochloridaceae</taxon>
        <taxon>Candidatus Viridilinea</taxon>
    </lineage>
</organism>
<keyword evidence="4" id="KW-0732">Signal</keyword>
<dbReference type="Gene3D" id="2.120.10.30">
    <property type="entry name" value="TolB, C-terminal domain"/>
    <property type="match status" value="3"/>
</dbReference>
<feature type="compositionally biased region" description="Low complexity" evidence="2">
    <location>
        <begin position="650"/>
        <end position="681"/>
    </location>
</feature>
<feature type="chain" id="PRO_5019574695" description="WD40 repeat domain-containing protein" evidence="4">
    <location>
        <begin position="26"/>
        <end position="717"/>
    </location>
</feature>
<keyword evidence="3" id="KW-1133">Transmembrane helix</keyword>
<dbReference type="PANTHER" id="PTHR36842">
    <property type="entry name" value="PROTEIN TOLB HOMOLOG"/>
    <property type="match status" value="1"/>
</dbReference>
<dbReference type="Pfam" id="PF00400">
    <property type="entry name" value="WD40"/>
    <property type="match status" value="1"/>
</dbReference>
<protein>
    <recommendedName>
        <fullName evidence="7">WD40 repeat domain-containing protein</fullName>
    </recommendedName>
</protein>
<keyword evidence="3" id="KW-0812">Transmembrane</keyword>
<feature type="signal peptide" evidence="4">
    <location>
        <begin position="1"/>
        <end position="25"/>
    </location>
</feature>
<dbReference type="EMBL" id="RSAS01000735">
    <property type="protein sequence ID" value="RRR68243.1"/>
    <property type="molecule type" value="Genomic_DNA"/>
</dbReference>
<comment type="caution">
    <text evidence="5">The sequence shown here is derived from an EMBL/GenBank/DDBJ whole genome shotgun (WGS) entry which is preliminary data.</text>
</comment>
<comment type="similarity">
    <text evidence="1">Belongs to the TolB family.</text>
</comment>
<keyword evidence="3" id="KW-0472">Membrane</keyword>
<evidence type="ECO:0000256" key="3">
    <source>
        <dbReference type="SAM" id="Phobius"/>
    </source>
</evidence>
<dbReference type="PANTHER" id="PTHR36842:SF1">
    <property type="entry name" value="PROTEIN TOLB"/>
    <property type="match status" value="1"/>
</dbReference>
<dbReference type="SUPFAM" id="SSF69304">
    <property type="entry name" value="Tricorn protease N-terminal domain"/>
    <property type="match status" value="1"/>
</dbReference>
<dbReference type="InterPro" id="IPR011659">
    <property type="entry name" value="WD40"/>
</dbReference>
<dbReference type="AlphaFoldDB" id="A0A426TTQ7"/>
<evidence type="ECO:0000256" key="2">
    <source>
        <dbReference type="SAM" id="MobiDB-lite"/>
    </source>
</evidence>
<evidence type="ECO:0000313" key="5">
    <source>
        <dbReference type="EMBL" id="RRR68243.1"/>
    </source>
</evidence>
<proteinExistence type="inferred from homology"/>
<evidence type="ECO:0000313" key="6">
    <source>
        <dbReference type="Proteomes" id="UP000280307"/>
    </source>
</evidence>
<dbReference type="InterPro" id="IPR011042">
    <property type="entry name" value="6-blade_b-propeller_TolB-like"/>
</dbReference>
<feature type="region of interest" description="Disordered" evidence="2">
    <location>
        <begin position="638"/>
        <end position="681"/>
    </location>
</feature>
<sequence length="717" mass="77080">MPKLSLPLTLILAILLLATPGAAQPAELGLVYSTAGRHYMVDLAQQRSVRVGPAPPRGSQMMSSGAFVGIVLGDLNPSSFTIQRFPADPNSYPDTLLSSMDFYAQFPNHFAPLAYQHGDARLASIVVGSDQTKLLFVACLQGMGEIAICEPFQIDLAAQQVTQVPGMRFYDTRVWLHPAGQWAVEAWDLACAGNFVAAGREQVQLSGMPTSAVWLADQQFVYSRYVCKGIFFPEQTVEPSYDLVLADANGQNERVLVTGMLAREMALSPDQQQLAFITSDPGDLGRDHDALWVVNLDGSGLQRIMDVPADTTDLRWDVPIPPAWLRASEPPPLPTVGEIAFINEGNVFLLDLPSGQTTTLVDDGTVGSPGAYGGIQIAWSPDGTQLAYASNRTGNYDIYLLDLATDTTTAISNDPADEFLPTFAPDGTLRFARLLGGLDWGGVTWSLVRSSPHGGLMADPPQESYEPIRLQALDGEQVMSISFHRVSGTLQTGRSAVAWDHDYYSCPTPSNRGTVFDAQWSPDGRRLAVIGADCWASDAYSWGYAWNNALFLVDAANPQRLPERLPLNHDYLNALAWSPDGAWLVVAQNSEQIDTSFDTRPDGLWLINLDAGDPQRISSIGQHPAWRPLTPEQIAALTPTATPTPPAPTPSATSPEVPSSNPTADAAAGGTSANAPSPAPATNTNPWALPLAIGAMLLVLSVGGSVGLWLFLRKPPR</sequence>
<feature type="transmembrane region" description="Helical" evidence="3">
    <location>
        <begin position="687"/>
        <end position="712"/>
    </location>
</feature>